<dbReference type="Pfam" id="PF00056">
    <property type="entry name" value="Ldh_1_N"/>
    <property type="match status" value="1"/>
</dbReference>
<comment type="pathway">
    <text evidence="1 9">Fermentation; pyruvate fermentation to lactate; (S)-lactate from pyruvate: step 1/1.</text>
</comment>
<dbReference type="Gene3D" id="3.40.50.720">
    <property type="entry name" value="NAD(P)-binding Rossmann-like Domain"/>
    <property type="match status" value="1"/>
</dbReference>
<proteinExistence type="evidence at transcript level"/>
<dbReference type="GO" id="GO:0005737">
    <property type="term" value="C:cytoplasm"/>
    <property type="evidence" value="ECO:0007669"/>
    <property type="project" value="InterPro"/>
</dbReference>
<dbReference type="InterPro" id="IPR001236">
    <property type="entry name" value="Lactate/malate_DH_N"/>
</dbReference>
<evidence type="ECO:0000313" key="12">
    <source>
        <dbReference type="EMBL" id="JAC86765.1"/>
    </source>
</evidence>
<evidence type="ECO:0000256" key="3">
    <source>
        <dbReference type="ARBA" id="ARBA00012967"/>
    </source>
</evidence>
<sequence>MEEVIKSLMTQISSPASHSRNKLTVVGAGQVGMACAFACLTQRVADEIALVDIFADKVQGETLDLQHGIAFMPRVKIFGGSDYSMTKDSKVCIISAGARQQVGESRLDLLAKNFEIFKKIIPEIVKYSPDVIILVVSNPVDILSYVTWKLSGLPHHRVIGSGTNLDTARFKQLISLKFGINIQSVDMWILGEHGDSSVPVYSSLRVGDVALAGNKTDFENLKIWEEIHKTVVRSAYEIIHLKGYTSWAIGLSCSDICKSIFHNTNDLHALSTLAKGLYDINDEVYISLPCVLGQNGITHVINLPLTENEKSALQETAKKMFKLQRDLRI</sequence>
<dbReference type="SUPFAM" id="SSF51735">
    <property type="entry name" value="NAD(P)-binding Rossmann-fold domains"/>
    <property type="match status" value="1"/>
</dbReference>
<organism evidence="12">
    <name type="scientific">Panstrongylus megistus</name>
    <dbReference type="NCBI Taxonomy" id="65343"/>
    <lineage>
        <taxon>Eukaryota</taxon>
        <taxon>Metazoa</taxon>
        <taxon>Ecdysozoa</taxon>
        <taxon>Arthropoda</taxon>
        <taxon>Hexapoda</taxon>
        <taxon>Insecta</taxon>
        <taxon>Pterygota</taxon>
        <taxon>Neoptera</taxon>
        <taxon>Paraneoptera</taxon>
        <taxon>Hemiptera</taxon>
        <taxon>Heteroptera</taxon>
        <taxon>Panheteroptera</taxon>
        <taxon>Cimicomorpha</taxon>
        <taxon>Reduviidae</taxon>
        <taxon>Triatominae</taxon>
        <taxon>Panstrongylus</taxon>
    </lineage>
</organism>
<accession>A0A069DS47</accession>
<dbReference type="FunFam" id="3.40.50.720:FF:000018">
    <property type="entry name" value="Malate dehydrogenase"/>
    <property type="match status" value="1"/>
</dbReference>
<evidence type="ECO:0000256" key="7">
    <source>
        <dbReference type="PIRSR" id="PIRSR000102-1"/>
    </source>
</evidence>
<dbReference type="HAMAP" id="MF_00488">
    <property type="entry name" value="Lactate_dehydrog"/>
    <property type="match status" value="1"/>
</dbReference>
<keyword evidence="5 8" id="KW-0520">NAD</keyword>
<dbReference type="EC" id="1.1.1.27" evidence="3 9"/>
<dbReference type="PIRSF" id="PIRSF000102">
    <property type="entry name" value="Lac_mal_DH"/>
    <property type="match status" value="1"/>
</dbReference>
<dbReference type="PRINTS" id="PR00086">
    <property type="entry name" value="LLDHDRGNASE"/>
</dbReference>
<comment type="catalytic activity">
    <reaction evidence="6 9">
        <text>(S)-lactate + NAD(+) = pyruvate + NADH + H(+)</text>
        <dbReference type="Rhea" id="RHEA:23444"/>
        <dbReference type="ChEBI" id="CHEBI:15361"/>
        <dbReference type="ChEBI" id="CHEBI:15378"/>
        <dbReference type="ChEBI" id="CHEBI:16651"/>
        <dbReference type="ChEBI" id="CHEBI:57540"/>
        <dbReference type="ChEBI" id="CHEBI:57945"/>
        <dbReference type="EC" id="1.1.1.27"/>
    </reaction>
</comment>
<dbReference type="InterPro" id="IPR011304">
    <property type="entry name" value="L-lactate_DH"/>
</dbReference>
<evidence type="ECO:0000256" key="6">
    <source>
        <dbReference type="ARBA" id="ARBA00049258"/>
    </source>
</evidence>
<dbReference type="PANTHER" id="PTHR43128:SF16">
    <property type="entry name" value="L-LACTATE DEHYDROGENASE"/>
    <property type="match status" value="1"/>
</dbReference>
<dbReference type="PROSITE" id="PS00064">
    <property type="entry name" value="L_LDH"/>
    <property type="match status" value="1"/>
</dbReference>
<dbReference type="AlphaFoldDB" id="A0A069DS47"/>
<dbReference type="InterPro" id="IPR036291">
    <property type="entry name" value="NAD(P)-bd_dom_sf"/>
</dbReference>
<feature type="active site" description="Proton acceptor" evidence="7">
    <location>
        <position position="193"/>
    </location>
</feature>
<dbReference type="GO" id="GO:0004459">
    <property type="term" value="F:L-lactate dehydrogenase (NAD+) activity"/>
    <property type="evidence" value="ECO:0007669"/>
    <property type="project" value="UniProtKB-EC"/>
</dbReference>
<evidence type="ECO:0000259" key="10">
    <source>
        <dbReference type="Pfam" id="PF00056"/>
    </source>
</evidence>
<evidence type="ECO:0000256" key="5">
    <source>
        <dbReference type="ARBA" id="ARBA00023027"/>
    </source>
</evidence>
<dbReference type="NCBIfam" id="TIGR01771">
    <property type="entry name" value="L-LDH-NAD"/>
    <property type="match status" value="1"/>
</dbReference>
<dbReference type="InterPro" id="IPR018177">
    <property type="entry name" value="L-lactate_DH_AS"/>
</dbReference>
<dbReference type="InterPro" id="IPR022383">
    <property type="entry name" value="Lactate/malate_DH_C"/>
</dbReference>
<protein>
    <recommendedName>
        <fullName evidence="3 9">L-lactate dehydrogenase</fullName>
        <ecNumber evidence="3 9">1.1.1.27</ecNumber>
    </recommendedName>
</protein>
<feature type="binding site" evidence="8">
    <location>
        <begin position="136"/>
        <end position="138"/>
    </location>
    <ligand>
        <name>NAD(+)</name>
        <dbReference type="ChEBI" id="CHEBI:57540"/>
    </ligand>
</feature>
<dbReference type="Gene3D" id="3.90.110.10">
    <property type="entry name" value="Lactate dehydrogenase/glycoside hydrolase, family 4, C-terminal"/>
    <property type="match status" value="1"/>
</dbReference>
<dbReference type="Pfam" id="PF02866">
    <property type="entry name" value="Ldh_1_C"/>
    <property type="match status" value="1"/>
</dbReference>
<feature type="domain" description="Lactate/malate dehydrogenase C-terminal" evidence="11">
    <location>
        <begin position="163"/>
        <end position="320"/>
    </location>
</feature>
<reference evidence="12" key="1">
    <citation type="journal article" date="2015" name="J. Med. Entomol.">
        <title>A Deep Insight Into the Sialotranscriptome of the Chagas Disease Vector, Panstrongylus megistus (Hemiptera: Heteroptera).</title>
        <authorList>
            <person name="Ribeiro J.M."/>
            <person name="Schwarz A."/>
            <person name="Francischetti I.M."/>
        </authorList>
    </citation>
    <scope>NUCLEOTIDE SEQUENCE</scope>
    <source>
        <tissue evidence="12">Salivary glands</tissue>
    </source>
</reference>
<dbReference type="InterPro" id="IPR015955">
    <property type="entry name" value="Lactate_DH/Glyco_Ohase_4_C"/>
</dbReference>
<dbReference type="SUPFAM" id="SSF56327">
    <property type="entry name" value="LDH C-terminal domain-like"/>
    <property type="match status" value="1"/>
</dbReference>
<dbReference type="PROSITE" id="PS51257">
    <property type="entry name" value="PROKAR_LIPOPROTEIN"/>
    <property type="match status" value="1"/>
</dbReference>
<evidence type="ECO:0000256" key="8">
    <source>
        <dbReference type="PIRSR" id="PIRSR000102-3"/>
    </source>
</evidence>
<dbReference type="GO" id="GO:0006089">
    <property type="term" value="P:lactate metabolic process"/>
    <property type="evidence" value="ECO:0007669"/>
    <property type="project" value="TreeGrafter"/>
</dbReference>
<feature type="domain" description="Lactate/malate dehydrogenase N-terminal" evidence="10">
    <location>
        <begin position="22"/>
        <end position="160"/>
    </location>
</feature>
<evidence type="ECO:0000256" key="2">
    <source>
        <dbReference type="ARBA" id="ARBA00006054"/>
    </source>
</evidence>
<name>A0A069DS47_9HEMI</name>
<dbReference type="UniPathway" id="UPA00554">
    <property type="reaction ID" value="UER00611"/>
</dbReference>
<feature type="binding site" evidence="8">
    <location>
        <position position="52"/>
    </location>
    <ligand>
        <name>NAD(+)</name>
        <dbReference type="ChEBI" id="CHEBI:57540"/>
    </ligand>
</feature>
<keyword evidence="4 9" id="KW-0560">Oxidoreductase</keyword>
<feature type="binding site" evidence="8">
    <location>
        <begin position="27"/>
        <end position="32"/>
    </location>
    <ligand>
        <name>NAD(+)</name>
        <dbReference type="ChEBI" id="CHEBI:57540"/>
    </ligand>
</feature>
<evidence type="ECO:0000256" key="9">
    <source>
        <dbReference type="RuleBase" id="RU000496"/>
    </source>
</evidence>
<dbReference type="CDD" id="cd05293">
    <property type="entry name" value="LDH_1"/>
    <property type="match status" value="1"/>
</dbReference>
<comment type="similarity">
    <text evidence="2">Belongs to the LDH/MDH superfamily. LDH family.</text>
</comment>
<dbReference type="InterPro" id="IPR001557">
    <property type="entry name" value="L-lactate/malate_DH"/>
</dbReference>
<feature type="binding site" evidence="8">
    <location>
        <position position="113"/>
    </location>
    <ligand>
        <name>NAD(+)</name>
        <dbReference type="ChEBI" id="CHEBI:57540"/>
    </ligand>
</feature>
<dbReference type="PANTHER" id="PTHR43128">
    <property type="entry name" value="L-2-HYDROXYCARBOXYLATE DEHYDROGENASE (NAD(P)(+))"/>
    <property type="match status" value="1"/>
</dbReference>
<dbReference type="EMBL" id="GBGD01002124">
    <property type="protein sequence ID" value="JAC86765.1"/>
    <property type="molecule type" value="mRNA"/>
</dbReference>
<evidence type="ECO:0000256" key="4">
    <source>
        <dbReference type="ARBA" id="ARBA00023002"/>
    </source>
</evidence>
<evidence type="ECO:0000259" key="11">
    <source>
        <dbReference type="Pfam" id="PF02866"/>
    </source>
</evidence>
<evidence type="ECO:0000256" key="1">
    <source>
        <dbReference type="ARBA" id="ARBA00004843"/>
    </source>
</evidence>